<evidence type="ECO:0000313" key="3">
    <source>
        <dbReference type="Proteomes" id="UP000466442"/>
    </source>
</evidence>
<dbReference type="AlphaFoldDB" id="A0A8S9X6H3"/>
<accession>A0A8S9X6H3</accession>
<feature type="region of interest" description="Disordered" evidence="1">
    <location>
        <begin position="1"/>
        <end position="20"/>
    </location>
</feature>
<sequence>MEVPVVEPGMDVPTIGPGTEVPRLVPHMEVPMVEQGMDVPIIGPGTEVSKLVPHMEVPVVEPSMDVPIDGLGGKTPDLAPRPEVPAVDSRADTKATDEIPEDDINSEIEGMVDSVGYPVARLPLGDIEFWRIGAVLSDDPMDAGEGAEELPIKQWDHERSDTRTELGVRLQHLDEEQWGRVEEILHEFREVFSKPDPEGCHLDAEHVIDTKQADRINRRRNTRQYREGDRVKKQKSDETMQAKLVLIEPPLRVDVNTL</sequence>
<gene>
    <name evidence="2" type="ORF">GE061_002009</name>
</gene>
<proteinExistence type="predicted"/>
<keyword evidence="3" id="KW-1185">Reference proteome</keyword>
<dbReference type="EMBL" id="WIXP02000010">
    <property type="protein sequence ID" value="KAF6203676.1"/>
    <property type="molecule type" value="Genomic_DNA"/>
</dbReference>
<dbReference type="Proteomes" id="UP000466442">
    <property type="component" value="Unassembled WGS sequence"/>
</dbReference>
<comment type="caution">
    <text evidence="2">The sequence shown here is derived from an EMBL/GenBank/DDBJ whole genome shotgun (WGS) entry which is preliminary data.</text>
</comment>
<organism evidence="2 3">
    <name type="scientific">Apolygus lucorum</name>
    <name type="common">Small green plant bug</name>
    <name type="synonym">Lygocoris lucorum</name>
    <dbReference type="NCBI Taxonomy" id="248454"/>
    <lineage>
        <taxon>Eukaryota</taxon>
        <taxon>Metazoa</taxon>
        <taxon>Ecdysozoa</taxon>
        <taxon>Arthropoda</taxon>
        <taxon>Hexapoda</taxon>
        <taxon>Insecta</taxon>
        <taxon>Pterygota</taxon>
        <taxon>Neoptera</taxon>
        <taxon>Paraneoptera</taxon>
        <taxon>Hemiptera</taxon>
        <taxon>Heteroptera</taxon>
        <taxon>Panheteroptera</taxon>
        <taxon>Cimicomorpha</taxon>
        <taxon>Miridae</taxon>
        <taxon>Mirini</taxon>
        <taxon>Apolygus</taxon>
    </lineage>
</organism>
<feature type="region of interest" description="Disordered" evidence="1">
    <location>
        <begin position="73"/>
        <end position="93"/>
    </location>
</feature>
<protein>
    <submittedName>
        <fullName evidence="2">Uncharacterized protein</fullName>
    </submittedName>
</protein>
<name>A0A8S9X6H3_APOLU</name>
<evidence type="ECO:0000256" key="1">
    <source>
        <dbReference type="SAM" id="MobiDB-lite"/>
    </source>
</evidence>
<reference evidence="2" key="1">
    <citation type="journal article" date="2021" name="Mol. Ecol. Resour.">
        <title>Apolygus lucorum genome provides insights into omnivorousness and mesophyll feeding.</title>
        <authorList>
            <person name="Liu Y."/>
            <person name="Liu H."/>
            <person name="Wang H."/>
            <person name="Huang T."/>
            <person name="Liu B."/>
            <person name="Yang B."/>
            <person name="Yin L."/>
            <person name="Li B."/>
            <person name="Zhang Y."/>
            <person name="Zhang S."/>
            <person name="Jiang F."/>
            <person name="Zhang X."/>
            <person name="Ren Y."/>
            <person name="Wang B."/>
            <person name="Wang S."/>
            <person name="Lu Y."/>
            <person name="Wu K."/>
            <person name="Fan W."/>
            <person name="Wang G."/>
        </authorList>
    </citation>
    <scope>NUCLEOTIDE SEQUENCE</scope>
    <source>
        <strain evidence="2">12Hb</strain>
    </source>
</reference>
<dbReference type="OrthoDB" id="196393at2759"/>
<evidence type="ECO:0000313" key="2">
    <source>
        <dbReference type="EMBL" id="KAF6203676.1"/>
    </source>
</evidence>